<name>A0A9J6FJ31_HAELO</name>
<sequence>MYAQQVTAKTTSPENNSRVTGTTAALQELDAAVARTLKRRYPARYKTAVLRSGSRAVHDGARQLSVLPVIWSTSDASKRTGIVNLICCSVLTQQPPGPVDTSASMMLPDALQALPRLHNTRVPLRSEVRPCDGQLDLVATAISEVANRLRGTFRAPQKLKSLLGCSRPRRSEPWFYKRWSEPSPAHQRQPRRTPR</sequence>
<gene>
    <name evidence="2" type="ORF">HPB48_020158</name>
</gene>
<comment type="caution">
    <text evidence="2">The sequence shown here is derived from an EMBL/GenBank/DDBJ whole genome shotgun (WGS) entry which is preliminary data.</text>
</comment>
<dbReference type="AlphaFoldDB" id="A0A9J6FJ31"/>
<reference evidence="2 3" key="1">
    <citation type="journal article" date="2020" name="Cell">
        <title>Large-Scale Comparative Analyses of Tick Genomes Elucidate Their Genetic Diversity and Vector Capacities.</title>
        <authorList>
            <consortium name="Tick Genome and Microbiome Consortium (TIGMIC)"/>
            <person name="Jia N."/>
            <person name="Wang J."/>
            <person name="Shi W."/>
            <person name="Du L."/>
            <person name="Sun Y."/>
            <person name="Zhan W."/>
            <person name="Jiang J.F."/>
            <person name="Wang Q."/>
            <person name="Zhang B."/>
            <person name="Ji P."/>
            <person name="Bell-Sakyi L."/>
            <person name="Cui X.M."/>
            <person name="Yuan T.T."/>
            <person name="Jiang B.G."/>
            <person name="Yang W.F."/>
            <person name="Lam T.T."/>
            <person name="Chang Q.C."/>
            <person name="Ding S.J."/>
            <person name="Wang X.J."/>
            <person name="Zhu J.G."/>
            <person name="Ruan X.D."/>
            <person name="Zhao L."/>
            <person name="Wei J.T."/>
            <person name="Ye R.Z."/>
            <person name="Que T.C."/>
            <person name="Du C.H."/>
            <person name="Zhou Y.H."/>
            <person name="Cheng J.X."/>
            <person name="Dai P.F."/>
            <person name="Guo W.B."/>
            <person name="Han X.H."/>
            <person name="Huang E.J."/>
            <person name="Li L.F."/>
            <person name="Wei W."/>
            <person name="Gao Y.C."/>
            <person name="Liu J.Z."/>
            <person name="Shao H.Z."/>
            <person name="Wang X."/>
            <person name="Wang C.C."/>
            <person name="Yang T.C."/>
            <person name="Huo Q.B."/>
            <person name="Li W."/>
            <person name="Chen H.Y."/>
            <person name="Chen S.E."/>
            <person name="Zhou L.G."/>
            <person name="Ni X.B."/>
            <person name="Tian J.H."/>
            <person name="Sheng Y."/>
            <person name="Liu T."/>
            <person name="Pan Y.S."/>
            <person name="Xia L.Y."/>
            <person name="Li J."/>
            <person name="Zhao F."/>
            <person name="Cao W.C."/>
        </authorList>
    </citation>
    <scope>NUCLEOTIDE SEQUENCE [LARGE SCALE GENOMIC DNA]</scope>
    <source>
        <strain evidence="2">HaeL-2018</strain>
    </source>
</reference>
<evidence type="ECO:0000256" key="1">
    <source>
        <dbReference type="SAM" id="MobiDB-lite"/>
    </source>
</evidence>
<feature type="region of interest" description="Disordered" evidence="1">
    <location>
        <begin position="1"/>
        <end position="20"/>
    </location>
</feature>
<dbReference type="Proteomes" id="UP000821853">
    <property type="component" value="Chromosome 1"/>
</dbReference>
<dbReference type="VEuPathDB" id="VectorBase:HLOH_051972"/>
<protein>
    <submittedName>
        <fullName evidence="2">Uncharacterized protein</fullName>
    </submittedName>
</protein>
<proteinExistence type="predicted"/>
<accession>A0A9J6FJ31</accession>
<evidence type="ECO:0000313" key="3">
    <source>
        <dbReference type="Proteomes" id="UP000821853"/>
    </source>
</evidence>
<keyword evidence="3" id="KW-1185">Reference proteome</keyword>
<organism evidence="2 3">
    <name type="scientific">Haemaphysalis longicornis</name>
    <name type="common">Bush tick</name>
    <dbReference type="NCBI Taxonomy" id="44386"/>
    <lineage>
        <taxon>Eukaryota</taxon>
        <taxon>Metazoa</taxon>
        <taxon>Ecdysozoa</taxon>
        <taxon>Arthropoda</taxon>
        <taxon>Chelicerata</taxon>
        <taxon>Arachnida</taxon>
        <taxon>Acari</taxon>
        <taxon>Parasitiformes</taxon>
        <taxon>Ixodida</taxon>
        <taxon>Ixodoidea</taxon>
        <taxon>Ixodidae</taxon>
        <taxon>Haemaphysalinae</taxon>
        <taxon>Haemaphysalis</taxon>
    </lineage>
</organism>
<evidence type="ECO:0000313" key="2">
    <source>
        <dbReference type="EMBL" id="KAH9362432.1"/>
    </source>
</evidence>
<dbReference type="EMBL" id="JABSTR010000001">
    <property type="protein sequence ID" value="KAH9362432.1"/>
    <property type="molecule type" value="Genomic_DNA"/>
</dbReference>